<keyword evidence="1" id="KW-0472">Membrane</keyword>
<feature type="transmembrane region" description="Helical" evidence="1">
    <location>
        <begin position="225"/>
        <end position="250"/>
    </location>
</feature>
<sequence>MWTYFKFELMQFFKNRKNIAIYALLLFVALFYAIRIAPAYDPIEKIDVDKIEARYLTRDAFIQEMSNRDLSTVHGSALAGLSIFEMVNPHDLHRLEALESGNLHKYATATSEWYYVTNGFTYFNENFSYPAGYYKYGNEYSEDDGLYAYLESGKRYGEFANADYELSINLFEQRTAWQTVERLMKGALPITLIVCVLLLAVEIVIKDRLHPTLLKGFPIADWKKLIIKGVVILIGSFILFVPLSAGFLIIGVQAGFGHFQIPVPIFTHDVWVFDVMSLGVFLAKCLQLLVLWFIMIIEVVLLCSVVLRNEMINLGIGLIVIFAEYFYFNRGVGFQWAIENYPTSYIHVGQIVSKMRNFYYSSVNMSTVLGMKLLAISIVVMLVITLCISLNKRFKLVR</sequence>
<dbReference type="Proteomes" id="UP001344888">
    <property type="component" value="Unassembled WGS sequence"/>
</dbReference>
<keyword evidence="1" id="KW-1133">Transmembrane helix</keyword>
<evidence type="ECO:0000313" key="2">
    <source>
        <dbReference type="EMBL" id="MEC1179569.1"/>
    </source>
</evidence>
<reference evidence="2 3" key="1">
    <citation type="submission" date="2023-03" db="EMBL/GenBank/DDBJ databases">
        <title>Bacillus Genome Sequencing.</title>
        <authorList>
            <person name="Dunlap C."/>
        </authorList>
    </citation>
    <scope>NUCLEOTIDE SEQUENCE [LARGE SCALE GENOMIC DNA]</scope>
    <source>
        <strain evidence="2 3">B-59205</strain>
    </source>
</reference>
<feature type="transmembrane region" description="Helical" evidence="1">
    <location>
        <begin position="369"/>
        <end position="390"/>
    </location>
</feature>
<name>A0AAW9NL30_9BACL</name>
<feature type="transmembrane region" description="Helical" evidence="1">
    <location>
        <begin position="186"/>
        <end position="205"/>
    </location>
</feature>
<feature type="transmembrane region" description="Helical" evidence="1">
    <location>
        <begin position="270"/>
        <end position="299"/>
    </location>
</feature>
<protein>
    <submittedName>
        <fullName evidence="2">ABC transporter permease</fullName>
    </submittedName>
</protein>
<evidence type="ECO:0000313" key="3">
    <source>
        <dbReference type="Proteomes" id="UP001344888"/>
    </source>
</evidence>
<evidence type="ECO:0000256" key="1">
    <source>
        <dbReference type="SAM" id="Phobius"/>
    </source>
</evidence>
<feature type="transmembrane region" description="Helical" evidence="1">
    <location>
        <begin position="311"/>
        <end position="328"/>
    </location>
</feature>
<keyword evidence="3" id="KW-1185">Reference proteome</keyword>
<keyword evidence="1" id="KW-0812">Transmembrane</keyword>
<proteinExistence type="predicted"/>
<gene>
    <name evidence="2" type="ORF">P9B03_13805</name>
</gene>
<dbReference type="AlphaFoldDB" id="A0AAW9NL30"/>
<dbReference type="RefSeq" id="WP_326124052.1">
    <property type="nucleotide sequence ID" value="NZ_JARSFG010000018.1"/>
</dbReference>
<accession>A0AAW9NL30</accession>
<organism evidence="2 3">
    <name type="scientific">Metasolibacillus meyeri</name>
    <dbReference type="NCBI Taxonomy" id="1071052"/>
    <lineage>
        <taxon>Bacteria</taxon>
        <taxon>Bacillati</taxon>
        <taxon>Bacillota</taxon>
        <taxon>Bacilli</taxon>
        <taxon>Bacillales</taxon>
        <taxon>Caryophanaceae</taxon>
        <taxon>Metasolibacillus</taxon>
    </lineage>
</organism>
<comment type="caution">
    <text evidence="2">The sequence shown here is derived from an EMBL/GenBank/DDBJ whole genome shotgun (WGS) entry which is preliminary data.</text>
</comment>
<dbReference type="EMBL" id="JARSFG010000018">
    <property type="protein sequence ID" value="MEC1179569.1"/>
    <property type="molecule type" value="Genomic_DNA"/>
</dbReference>